<dbReference type="AlphaFoldDB" id="A0ABD3K587"/>
<dbReference type="PANTHER" id="PTHR42647">
    <property type="entry name" value="SBP (S-RIBONUCLEASE BINDING PROTEIN) FAMILY PROTEIN"/>
    <property type="match status" value="1"/>
</dbReference>
<evidence type="ECO:0000256" key="5">
    <source>
        <dbReference type="SAM" id="Coils"/>
    </source>
</evidence>
<keyword evidence="5" id="KW-0175">Coiled coil</keyword>
<evidence type="ECO:0000256" key="4">
    <source>
        <dbReference type="PROSITE-ProRule" id="PRU00175"/>
    </source>
</evidence>
<evidence type="ECO:0000256" key="3">
    <source>
        <dbReference type="ARBA" id="ARBA00022833"/>
    </source>
</evidence>
<keyword evidence="1" id="KW-0479">Metal-binding</keyword>
<dbReference type="FunFam" id="3.30.40.10:FF:000239">
    <property type="entry name" value="probable BOI-related E3 ubiquitin-protein ligase 2"/>
    <property type="match status" value="1"/>
</dbReference>
<comment type="caution">
    <text evidence="8">The sequence shown here is derived from an EMBL/GenBank/DDBJ whole genome shotgun (WGS) entry which is preliminary data.</text>
</comment>
<keyword evidence="9" id="KW-1185">Reference proteome</keyword>
<evidence type="ECO:0000256" key="2">
    <source>
        <dbReference type="ARBA" id="ARBA00022771"/>
    </source>
</evidence>
<evidence type="ECO:0000256" key="1">
    <source>
        <dbReference type="ARBA" id="ARBA00022723"/>
    </source>
</evidence>
<feature type="coiled-coil region" evidence="5">
    <location>
        <begin position="194"/>
        <end position="235"/>
    </location>
</feature>
<feature type="domain" description="RING-type" evidence="7">
    <location>
        <begin position="298"/>
        <end position="333"/>
    </location>
</feature>
<sequence length="345" mass="38506">MAMPPNLFQPLYQPQQQQQQQQQQESSPFRNFYADGGQVSPLAAFYGPGAVRDRPQHPPYAPPFNVVGVAPGTLPAADGNDGGADLQFNFGLEPKRKKMEEQDLFENNNSQVSSIDFLQARSVSTGLGLSLDNSKMASSGDSALLSLLTDDVDRELQQQDAEIDRFLKFQADQLQKSILQKIQIGQLQSISFVEDQVLQKIQEKEGEIESINEKNKELKEQIEHLNVEAGAWQQQARYSENIITALKFNLQQIYAQSRDSKEGCGDSEVHDTASCCNARATDIQLLCNGTNGTKQMICKVCRVNEVCMLSLPCKHLCLCRYCESKLQVCPVCQSPKFHGMEVYMS</sequence>
<dbReference type="Proteomes" id="UP001634007">
    <property type="component" value="Unassembled WGS sequence"/>
</dbReference>
<keyword evidence="2 4" id="KW-0863">Zinc-finger</keyword>
<protein>
    <recommendedName>
        <fullName evidence="7">RING-type domain-containing protein</fullName>
    </recommendedName>
</protein>
<feature type="compositionally biased region" description="Low complexity" evidence="6">
    <location>
        <begin position="13"/>
        <end position="24"/>
    </location>
</feature>
<evidence type="ECO:0000313" key="9">
    <source>
        <dbReference type="Proteomes" id="UP001634007"/>
    </source>
</evidence>
<keyword evidence="3" id="KW-0862">Zinc</keyword>
<dbReference type="Gene3D" id="3.30.40.10">
    <property type="entry name" value="Zinc/RING finger domain, C3HC4 (zinc finger)"/>
    <property type="match status" value="1"/>
</dbReference>
<feature type="region of interest" description="Disordered" evidence="6">
    <location>
        <begin position="1"/>
        <end position="33"/>
    </location>
</feature>
<dbReference type="EMBL" id="JBJKBG010000006">
    <property type="protein sequence ID" value="KAL3734848.1"/>
    <property type="molecule type" value="Genomic_DNA"/>
</dbReference>
<name>A0ABD3K587_EUCGL</name>
<proteinExistence type="predicted"/>
<evidence type="ECO:0000256" key="6">
    <source>
        <dbReference type="SAM" id="MobiDB-lite"/>
    </source>
</evidence>
<evidence type="ECO:0000259" key="7">
    <source>
        <dbReference type="PROSITE" id="PS50089"/>
    </source>
</evidence>
<dbReference type="InterPro" id="IPR013083">
    <property type="entry name" value="Znf_RING/FYVE/PHD"/>
</dbReference>
<dbReference type="InterPro" id="IPR001841">
    <property type="entry name" value="Znf_RING"/>
</dbReference>
<dbReference type="PIRSF" id="PIRSF036836">
    <property type="entry name" value="RNase_bind_SBP1"/>
    <property type="match status" value="1"/>
</dbReference>
<reference evidence="8 9" key="1">
    <citation type="submission" date="2024-11" db="EMBL/GenBank/DDBJ databases">
        <title>Chromosome-level genome assembly of Eucalyptus globulus Labill. provides insights into its genome evolution.</title>
        <authorList>
            <person name="Li X."/>
        </authorList>
    </citation>
    <scope>NUCLEOTIDE SEQUENCE [LARGE SCALE GENOMIC DNA]</scope>
    <source>
        <strain evidence="8">CL2024</strain>
        <tissue evidence="8">Fresh tender leaves</tissue>
    </source>
</reference>
<gene>
    <name evidence="8" type="ORF">ACJRO7_024083</name>
</gene>
<dbReference type="Pfam" id="PF13920">
    <property type="entry name" value="zf-C3HC4_3"/>
    <property type="match status" value="1"/>
</dbReference>
<dbReference type="PANTHER" id="PTHR42647:SF10">
    <property type="entry name" value="F2G19.2"/>
    <property type="match status" value="1"/>
</dbReference>
<evidence type="ECO:0000313" key="8">
    <source>
        <dbReference type="EMBL" id="KAL3734848.1"/>
    </source>
</evidence>
<dbReference type="GO" id="GO:0008270">
    <property type="term" value="F:zinc ion binding"/>
    <property type="evidence" value="ECO:0007669"/>
    <property type="project" value="UniProtKB-KW"/>
</dbReference>
<accession>A0ABD3K587</accession>
<organism evidence="8 9">
    <name type="scientific">Eucalyptus globulus</name>
    <name type="common">Tasmanian blue gum</name>
    <dbReference type="NCBI Taxonomy" id="34317"/>
    <lineage>
        <taxon>Eukaryota</taxon>
        <taxon>Viridiplantae</taxon>
        <taxon>Streptophyta</taxon>
        <taxon>Embryophyta</taxon>
        <taxon>Tracheophyta</taxon>
        <taxon>Spermatophyta</taxon>
        <taxon>Magnoliopsida</taxon>
        <taxon>eudicotyledons</taxon>
        <taxon>Gunneridae</taxon>
        <taxon>Pentapetalae</taxon>
        <taxon>rosids</taxon>
        <taxon>malvids</taxon>
        <taxon>Myrtales</taxon>
        <taxon>Myrtaceae</taxon>
        <taxon>Myrtoideae</taxon>
        <taxon>Eucalypteae</taxon>
        <taxon>Eucalyptus</taxon>
    </lineage>
</organism>
<dbReference type="PROSITE" id="PS50089">
    <property type="entry name" value="ZF_RING_2"/>
    <property type="match status" value="1"/>
</dbReference>